<dbReference type="AlphaFoldDB" id="A0AA35PZN4"/>
<evidence type="ECO:0000313" key="2">
    <source>
        <dbReference type="Proteomes" id="UP001160390"/>
    </source>
</evidence>
<evidence type="ECO:0000313" key="1">
    <source>
        <dbReference type="EMBL" id="CAI6088666.1"/>
    </source>
</evidence>
<comment type="caution">
    <text evidence="1">The sequence shown here is derived from an EMBL/GenBank/DDBJ whole genome shotgun (WGS) entry which is preliminary data.</text>
</comment>
<name>A0AA35PZN4_9HYPO</name>
<proteinExistence type="predicted"/>
<protein>
    <submittedName>
        <fullName evidence="1">Uncharacterized protein</fullName>
    </submittedName>
</protein>
<organism evidence="1 2">
    <name type="scientific">Clonostachys chloroleuca</name>
    <dbReference type="NCBI Taxonomy" id="1926264"/>
    <lineage>
        <taxon>Eukaryota</taxon>
        <taxon>Fungi</taxon>
        <taxon>Dikarya</taxon>
        <taxon>Ascomycota</taxon>
        <taxon>Pezizomycotina</taxon>
        <taxon>Sordariomycetes</taxon>
        <taxon>Hypocreomycetidae</taxon>
        <taxon>Hypocreales</taxon>
        <taxon>Bionectriaceae</taxon>
        <taxon>Clonostachys</taxon>
    </lineage>
</organism>
<reference evidence="1" key="1">
    <citation type="submission" date="2023-01" db="EMBL/GenBank/DDBJ databases">
        <authorList>
            <person name="Piombo E."/>
        </authorList>
    </citation>
    <scope>NUCLEOTIDE SEQUENCE</scope>
</reference>
<accession>A0AA35PZN4</accession>
<dbReference type="EMBL" id="CABFNP030000861">
    <property type="protein sequence ID" value="CAI6088666.1"/>
    <property type="molecule type" value="Genomic_DNA"/>
</dbReference>
<sequence>MFAPGNGPDDVFNDIVRELLERYYDTSHYQVKSKAKEFVDLARTAASEIEDLRGRADDQGIDHEPSRVVTLWIDQSEEVIREDSLTDDKKHTRLFYMMPFISEEVDNIISVLTWLRNDVDAPGGVSVIELELLVVELIELLDDCTAIALRGLAGLS</sequence>
<keyword evidence="2" id="KW-1185">Reference proteome</keyword>
<gene>
    <name evidence="1" type="ORF">CCHLO57077_00019362</name>
</gene>
<dbReference type="Proteomes" id="UP001160390">
    <property type="component" value="Unassembled WGS sequence"/>
</dbReference>